<dbReference type="STRING" id="1297569.MESS2_430012"/>
<evidence type="ECO:0000313" key="2">
    <source>
        <dbReference type="Proteomes" id="UP000012062"/>
    </source>
</evidence>
<gene>
    <name evidence="1" type="ORF">MESS2_430012</name>
</gene>
<evidence type="ECO:0000313" key="1">
    <source>
        <dbReference type="EMBL" id="CCV06893.1"/>
    </source>
</evidence>
<dbReference type="Proteomes" id="UP000012062">
    <property type="component" value="Unassembled WGS sequence"/>
</dbReference>
<proteinExistence type="predicted"/>
<organism evidence="1 2">
    <name type="scientific">Mesorhizobium metallidurans STM 2683</name>
    <dbReference type="NCBI Taxonomy" id="1297569"/>
    <lineage>
        <taxon>Bacteria</taxon>
        <taxon>Pseudomonadati</taxon>
        <taxon>Pseudomonadota</taxon>
        <taxon>Alphaproteobacteria</taxon>
        <taxon>Hyphomicrobiales</taxon>
        <taxon>Phyllobacteriaceae</taxon>
        <taxon>Mesorhizobium</taxon>
    </lineage>
</organism>
<accession>M5ESC5</accession>
<dbReference type="AlphaFoldDB" id="M5ESC5"/>
<dbReference type="EMBL" id="CAUM01000110">
    <property type="protein sequence ID" value="CCV06893.1"/>
    <property type="molecule type" value="Genomic_DNA"/>
</dbReference>
<name>M5ESC5_9HYPH</name>
<sequence>MAVLASDIMSLSREEYFRQAFFDARI</sequence>
<protein>
    <submittedName>
        <fullName evidence="1">Uncharacterized protein</fullName>
    </submittedName>
</protein>
<reference evidence="1 2" key="1">
    <citation type="submission" date="2013-02" db="EMBL/GenBank/DDBJ databases">
        <authorList>
            <person name="Genoscope - CEA"/>
        </authorList>
    </citation>
    <scope>NUCLEOTIDE SEQUENCE [LARGE SCALE GENOMIC DNA]</scope>
    <source>
        <strain evidence="1 2">STM 2683</strain>
    </source>
</reference>
<comment type="caution">
    <text evidence="1">The sequence shown here is derived from an EMBL/GenBank/DDBJ whole genome shotgun (WGS) entry which is preliminary data.</text>
</comment>
<keyword evidence="2" id="KW-1185">Reference proteome</keyword>